<dbReference type="InterPro" id="IPR047650">
    <property type="entry name" value="Transpos_IS110"/>
</dbReference>
<dbReference type="EMBL" id="SNRY01000559">
    <property type="protein sequence ID" value="KAA6339165.1"/>
    <property type="molecule type" value="Genomic_DNA"/>
</dbReference>
<dbReference type="AlphaFoldDB" id="A0A5J4S105"/>
<dbReference type="Pfam" id="PF02371">
    <property type="entry name" value="Transposase_20"/>
    <property type="match status" value="1"/>
</dbReference>
<feature type="domain" description="Transposase IS116/IS110/IS902 C-terminal" evidence="1">
    <location>
        <begin position="2"/>
        <end position="72"/>
    </location>
</feature>
<organism evidence="2">
    <name type="scientific">termite gut metagenome</name>
    <dbReference type="NCBI Taxonomy" id="433724"/>
    <lineage>
        <taxon>unclassified sequences</taxon>
        <taxon>metagenomes</taxon>
        <taxon>organismal metagenomes</taxon>
    </lineage>
</organism>
<accession>A0A5J4S105</accession>
<dbReference type="PANTHER" id="PTHR33055:SF13">
    <property type="entry name" value="TRANSPOSASE"/>
    <property type="match status" value="1"/>
</dbReference>
<dbReference type="InterPro" id="IPR003346">
    <property type="entry name" value="Transposase_20"/>
</dbReference>
<proteinExistence type="predicted"/>
<protein>
    <recommendedName>
        <fullName evidence="1">Transposase IS116/IS110/IS902 C-terminal domain-containing protein</fullName>
    </recommendedName>
</protein>
<evidence type="ECO:0000259" key="1">
    <source>
        <dbReference type="Pfam" id="PF02371"/>
    </source>
</evidence>
<name>A0A5J4S105_9ZZZZ</name>
<reference evidence="2" key="1">
    <citation type="submission" date="2019-03" db="EMBL/GenBank/DDBJ databases">
        <title>Single cell metagenomics reveals metabolic interactions within the superorganism composed of flagellate Streblomastix strix and complex community of Bacteroidetes bacteria on its surface.</title>
        <authorList>
            <person name="Treitli S.C."/>
            <person name="Kolisko M."/>
            <person name="Husnik F."/>
            <person name="Keeling P."/>
            <person name="Hampl V."/>
        </authorList>
    </citation>
    <scope>NUCLEOTIDE SEQUENCE</scope>
    <source>
        <strain evidence="2">STM</strain>
    </source>
</reference>
<comment type="caution">
    <text evidence="2">The sequence shown here is derived from an EMBL/GenBank/DDBJ whole genome shotgun (WGS) entry which is preliminary data.</text>
</comment>
<dbReference type="GO" id="GO:0004803">
    <property type="term" value="F:transposase activity"/>
    <property type="evidence" value="ECO:0007669"/>
    <property type="project" value="InterPro"/>
</dbReference>
<evidence type="ECO:0000313" key="2">
    <source>
        <dbReference type="EMBL" id="KAA6339165.1"/>
    </source>
</evidence>
<sequence>MTILAELGNGLSSFKTSSNLVGWAELRPRNEESAGKIKSRKTMHGNKFLRVILVQCAWANSRSKTSKLGRKYALLLQRMSPQKPLVAIARKLLVIIWNVLTKQEPYKRLSK</sequence>
<dbReference type="GO" id="GO:0006313">
    <property type="term" value="P:DNA transposition"/>
    <property type="evidence" value="ECO:0007669"/>
    <property type="project" value="InterPro"/>
</dbReference>
<dbReference type="PANTHER" id="PTHR33055">
    <property type="entry name" value="TRANSPOSASE FOR INSERTION SEQUENCE ELEMENT IS1111A"/>
    <property type="match status" value="1"/>
</dbReference>
<dbReference type="GO" id="GO:0003677">
    <property type="term" value="F:DNA binding"/>
    <property type="evidence" value="ECO:0007669"/>
    <property type="project" value="InterPro"/>
</dbReference>
<gene>
    <name evidence="2" type="ORF">EZS27_012893</name>
</gene>